<evidence type="ECO:0000259" key="5">
    <source>
        <dbReference type="PROSITE" id="PS50056"/>
    </source>
</evidence>
<evidence type="ECO:0000313" key="7">
    <source>
        <dbReference type="Proteomes" id="UP001189429"/>
    </source>
</evidence>
<dbReference type="InterPro" id="IPR029021">
    <property type="entry name" value="Prot-tyrosine_phosphatase-like"/>
</dbReference>
<evidence type="ECO:0008006" key="8">
    <source>
        <dbReference type="Google" id="ProtNLM"/>
    </source>
</evidence>
<dbReference type="InterPro" id="IPR052103">
    <property type="entry name" value="Dual_spec_Phospatases"/>
</dbReference>
<name>A0ABN9UX83_9DINO</name>
<sequence length="195" mass="22438">MSIDVGYKRSEDKSLFKPVLLNNCDQILPYLYLGGVDAVADTGCVVEQGIRAVVCCLREVEYPDKDFNKDLEYYRVDVEDISREPIELYWPEATQFIHSWVSREQPVLVHCRAGVSRSSSVVMSYLMTYQGYSLHDAFFLVRSRRSCVSPNIGFMEKLCDYEEAQQDTETTVDINKYIAWYTSEGRQGIPDLNPE</sequence>
<keyword evidence="2" id="KW-0378">Hydrolase</keyword>
<organism evidence="6 7">
    <name type="scientific">Prorocentrum cordatum</name>
    <dbReference type="NCBI Taxonomy" id="2364126"/>
    <lineage>
        <taxon>Eukaryota</taxon>
        <taxon>Sar</taxon>
        <taxon>Alveolata</taxon>
        <taxon>Dinophyceae</taxon>
        <taxon>Prorocentrales</taxon>
        <taxon>Prorocentraceae</taxon>
        <taxon>Prorocentrum</taxon>
    </lineage>
</organism>
<feature type="domain" description="Tyrosine specific protein phosphatases" evidence="5">
    <location>
        <begin position="88"/>
        <end position="145"/>
    </location>
</feature>
<dbReference type="Pfam" id="PF00782">
    <property type="entry name" value="DSPc"/>
    <property type="match status" value="1"/>
</dbReference>
<evidence type="ECO:0000259" key="4">
    <source>
        <dbReference type="PROSITE" id="PS50054"/>
    </source>
</evidence>
<gene>
    <name evidence="6" type="ORF">PCOR1329_LOCUS52142</name>
</gene>
<dbReference type="Gene3D" id="3.90.190.10">
    <property type="entry name" value="Protein tyrosine phosphatase superfamily"/>
    <property type="match status" value="1"/>
</dbReference>
<comment type="similarity">
    <text evidence="1">Belongs to the protein-tyrosine phosphatase family. Non-receptor class dual specificity subfamily.</text>
</comment>
<dbReference type="PANTHER" id="PTHR45961:SF6">
    <property type="entry name" value="IP21249P"/>
    <property type="match status" value="1"/>
</dbReference>
<dbReference type="PANTHER" id="PTHR45961">
    <property type="entry name" value="IP21249P"/>
    <property type="match status" value="1"/>
</dbReference>
<dbReference type="InterPro" id="IPR000340">
    <property type="entry name" value="Dual-sp_phosphatase_cat-dom"/>
</dbReference>
<dbReference type="Proteomes" id="UP001189429">
    <property type="component" value="Unassembled WGS sequence"/>
</dbReference>
<evidence type="ECO:0000313" key="6">
    <source>
        <dbReference type="EMBL" id="CAK0864191.1"/>
    </source>
</evidence>
<dbReference type="SUPFAM" id="SSF52799">
    <property type="entry name" value="(Phosphotyrosine protein) phosphatases II"/>
    <property type="match status" value="1"/>
</dbReference>
<accession>A0ABN9UX83</accession>
<dbReference type="PROSITE" id="PS00383">
    <property type="entry name" value="TYR_PHOSPHATASE_1"/>
    <property type="match status" value="1"/>
</dbReference>
<dbReference type="PROSITE" id="PS50054">
    <property type="entry name" value="TYR_PHOSPHATASE_DUAL"/>
    <property type="match status" value="1"/>
</dbReference>
<evidence type="ECO:0000256" key="1">
    <source>
        <dbReference type="ARBA" id="ARBA00008601"/>
    </source>
</evidence>
<reference evidence="6" key="1">
    <citation type="submission" date="2023-10" db="EMBL/GenBank/DDBJ databases">
        <authorList>
            <person name="Chen Y."/>
            <person name="Shah S."/>
            <person name="Dougan E. K."/>
            <person name="Thang M."/>
            <person name="Chan C."/>
        </authorList>
    </citation>
    <scope>NUCLEOTIDE SEQUENCE [LARGE SCALE GENOMIC DNA]</scope>
</reference>
<protein>
    <recommendedName>
        <fullName evidence="8">Protein-serine/threonine phosphatase</fullName>
    </recommendedName>
</protein>
<dbReference type="EMBL" id="CAUYUJ010016339">
    <property type="protein sequence ID" value="CAK0864191.1"/>
    <property type="molecule type" value="Genomic_DNA"/>
</dbReference>
<evidence type="ECO:0000256" key="3">
    <source>
        <dbReference type="ARBA" id="ARBA00022912"/>
    </source>
</evidence>
<dbReference type="InterPro" id="IPR016130">
    <property type="entry name" value="Tyr_Pase_AS"/>
</dbReference>
<comment type="caution">
    <text evidence="6">The sequence shown here is derived from an EMBL/GenBank/DDBJ whole genome shotgun (WGS) entry which is preliminary data.</text>
</comment>
<evidence type="ECO:0000256" key="2">
    <source>
        <dbReference type="ARBA" id="ARBA00022801"/>
    </source>
</evidence>
<dbReference type="PROSITE" id="PS50056">
    <property type="entry name" value="TYR_PHOSPHATASE_2"/>
    <property type="match status" value="1"/>
</dbReference>
<keyword evidence="7" id="KW-1185">Reference proteome</keyword>
<dbReference type="SMART" id="SM00195">
    <property type="entry name" value="DSPc"/>
    <property type="match status" value="1"/>
</dbReference>
<feature type="domain" description="Tyrosine-protein phosphatase" evidence="4">
    <location>
        <begin position="23"/>
        <end position="167"/>
    </location>
</feature>
<dbReference type="InterPro" id="IPR000387">
    <property type="entry name" value="Tyr_Pase_dom"/>
</dbReference>
<dbReference type="CDD" id="cd14498">
    <property type="entry name" value="DSP"/>
    <property type="match status" value="1"/>
</dbReference>
<proteinExistence type="inferred from homology"/>
<keyword evidence="3" id="KW-0904">Protein phosphatase</keyword>
<dbReference type="InterPro" id="IPR020422">
    <property type="entry name" value="TYR_PHOSPHATASE_DUAL_dom"/>
</dbReference>